<evidence type="ECO:0000313" key="3">
    <source>
        <dbReference type="Proteomes" id="UP001595758"/>
    </source>
</evidence>
<accession>A0ABV8CEW1</accession>
<proteinExistence type="predicted"/>
<feature type="region of interest" description="Disordered" evidence="1">
    <location>
        <begin position="342"/>
        <end position="419"/>
    </location>
</feature>
<dbReference type="RefSeq" id="WP_382342570.1">
    <property type="nucleotide sequence ID" value="NZ_JBHSAB010000014.1"/>
</dbReference>
<name>A0ABV8CEW1_9GAMM</name>
<evidence type="ECO:0000313" key="2">
    <source>
        <dbReference type="EMBL" id="MFC3908873.1"/>
    </source>
</evidence>
<protein>
    <submittedName>
        <fullName evidence="2">Uncharacterized protein</fullName>
    </submittedName>
</protein>
<dbReference type="Proteomes" id="UP001595758">
    <property type="component" value="Unassembled WGS sequence"/>
</dbReference>
<sequence length="745" mass="83699">MYYDYINSDERIKGNSLHNQAVEQVFNLNKAKQALRQYQAGLRKINAANKDDYKSGVYEENLVAALTDILYESCNTVLYVLEKKRNCDDLDKFETIWRGDLEPKCQQLHETKSSLKNIHKKTTLFKGIVDAYNALGTAFERISDTYLDLKEARIDSNESPDKLQEYELKASQWMKRAIEYYERAGSKIAKNSHTEEELQETVNIHRGFLTLLHKEFLHTNDINSMVCAKQHIEKYNLLLIECDALEKLDILGIAVKASDVLGQPKQDLLAQINSIIPTLSEDELQNDIVTYIKELINCREPGESADASDMNIVDFDSDTDEELDFEEELDSEVVVETVAFESNDSELESEQQPNNDMPQSHKRSREETLSSASDDAESVEPSSKRSALTRSDNQEESTASRDLTTSTQLQTVAPPAESDIQSIVQPALPTPQANEYLEPPVGIVNHPEQAMAPENTPILIKPRPEKGCLKDPNKSPNLKTVRFLFFTQDKIQVYPVTSLPALAPTDSENAEGYSTEDLSLMAFNKAIHSFIEEHKPQIKHEEFLGDILACIAFHFQNREKEFPLLNIKLYSTAFRLAPHQSHVKGKMGELFKNKSLRDMCASHSEFTSNPDYFMRAKAILPAPASTPAPGSPPVSASARTPVRNRVDRAPRSAKALARMAAPPAPVLAPARSGMELFTSAINYMLAELEGSNKNLVVTEIRKLVASLSTRSSFKKMTVDFCEQYYDAALETLHRTHADSAPAPRM</sequence>
<feature type="compositionally biased region" description="Polar residues" evidence="1">
    <location>
        <begin position="380"/>
        <end position="411"/>
    </location>
</feature>
<comment type="caution">
    <text evidence="2">The sequence shown here is derived from an EMBL/GenBank/DDBJ whole genome shotgun (WGS) entry which is preliminary data.</text>
</comment>
<keyword evidence="3" id="KW-1185">Reference proteome</keyword>
<organism evidence="2 3">
    <name type="scientific">Legionella dresdenensis</name>
    <dbReference type="NCBI Taxonomy" id="450200"/>
    <lineage>
        <taxon>Bacteria</taxon>
        <taxon>Pseudomonadati</taxon>
        <taxon>Pseudomonadota</taxon>
        <taxon>Gammaproteobacteria</taxon>
        <taxon>Legionellales</taxon>
        <taxon>Legionellaceae</taxon>
        <taxon>Legionella</taxon>
    </lineage>
</organism>
<dbReference type="EMBL" id="JBHSAB010000014">
    <property type="protein sequence ID" value="MFC3908873.1"/>
    <property type="molecule type" value="Genomic_DNA"/>
</dbReference>
<feature type="region of interest" description="Disordered" evidence="1">
    <location>
        <begin position="624"/>
        <end position="643"/>
    </location>
</feature>
<reference evidence="3" key="1">
    <citation type="journal article" date="2019" name="Int. J. Syst. Evol. Microbiol.">
        <title>The Global Catalogue of Microorganisms (GCM) 10K type strain sequencing project: providing services to taxonomists for standard genome sequencing and annotation.</title>
        <authorList>
            <consortium name="The Broad Institute Genomics Platform"/>
            <consortium name="The Broad Institute Genome Sequencing Center for Infectious Disease"/>
            <person name="Wu L."/>
            <person name="Ma J."/>
        </authorList>
    </citation>
    <scope>NUCLEOTIDE SEQUENCE [LARGE SCALE GENOMIC DNA]</scope>
    <source>
        <strain evidence="3">CCUG 59858</strain>
    </source>
</reference>
<evidence type="ECO:0000256" key="1">
    <source>
        <dbReference type="SAM" id="MobiDB-lite"/>
    </source>
</evidence>
<gene>
    <name evidence="2" type="ORF">ACFORL_07260</name>
</gene>